<dbReference type="SUPFAM" id="SSF55073">
    <property type="entry name" value="Nucleotide cyclase"/>
    <property type="match status" value="1"/>
</dbReference>
<dbReference type="Proteomes" id="UP000199677">
    <property type="component" value="Unassembled WGS sequence"/>
</dbReference>
<organism evidence="1 2">
    <name type="scientific">Vreelandella arcis</name>
    <dbReference type="NCBI Taxonomy" id="416873"/>
    <lineage>
        <taxon>Bacteria</taxon>
        <taxon>Pseudomonadati</taxon>
        <taxon>Pseudomonadota</taxon>
        <taxon>Gammaproteobacteria</taxon>
        <taxon>Oceanospirillales</taxon>
        <taxon>Halomonadaceae</taxon>
        <taxon>Vreelandella</taxon>
    </lineage>
</organism>
<dbReference type="InterPro" id="IPR029787">
    <property type="entry name" value="Nucleotide_cyclase"/>
</dbReference>
<dbReference type="Gene3D" id="3.30.70.270">
    <property type="match status" value="1"/>
</dbReference>
<proteinExistence type="predicted"/>
<evidence type="ECO:0000313" key="1">
    <source>
        <dbReference type="EMBL" id="SDO31504.1"/>
    </source>
</evidence>
<protein>
    <recommendedName>
        <fullName evidence="3">Diguanylate cyclase</fullName>
    </recommendedName>
</protein>
<dbReference type="InterPro" id="IPR043128">
    <property type="entry name" value="Rev_trsase/Diguanyl_cyclase"/>
</dbReference>
<name>A0A1H0IJ71_9GAMM</name>
<gene>
    <name evidence="1" type="ORF">SAMN04487951_12038</name>
</gene>
<dbReference type="AlphaFoldDB" id="A0A1H0IJ71"/>
<evidence type="ECO:0008006" key="3">
    <source>
        <dbReference type="Google" id="ProtNLM"/>
    </source>
</evidence>
<accession>A0A1H0IJ71</accession>
<sequence>MFAFAETEMTADDILFHADQALYQAKRWGRNRIWIASQAGLPSDDGAVGGLSRSAQ</sequence>
<keyword evidence="2" id="KW-1185">Reference proteome</keyword>
<dbReference type="EMBL" id="FNII01000020">
    <property type="protein sequence ID" value="SDO31504.1"/>
    <property type="molecule type" value="Genomic_DNA"/>
</dbReference>
<evidence type="ECO:0000313" key="2">
    <source>
        <dbReference type="Proteomes" id="UP000199677"/>
    </source>
</evidence>
<reference evidence="2" key="1">
    <citation type="submission" date="2016-10" db="EMBL/GenBank/DDBJ databases">
        <authorList>
            <person name="Varghese N."/>
            <person name="Submissions S."/>
        </authorList>
    </citation>
    <scope>NUCLEOTIDE SEQUENCE [LARGE SCALE GENOMIC DNA]</scope>
    <source>
        <strain evidence="2">CGMCC 1.6494</strain>
    </source>
</reference>